<dbReference type="PANTHER" id="PTHR38690:SF1">
    <property type="entry name" value="PROTEASE"/>
    <property type="match status" value="1"/>
</dbReference>
<protein>
    <submittedName>
        <fullName evidence="3">TIGR02099 family protein</fullName>
    </submittedName>
</protein>
<dbReference type="NCBIfam" id="TIGR02099">
    <property type="entry name" value="YhdP family protein"/>
    <property type="match status" value="1"/>
</dbReference>
<dbReference type="AlphaFoldDB" id="A0A1I3UZ71"/>
<feature type="domain" description="YhdP central" evidence="2">
    <location>
        <begin position="11"/>
        <end position="1262"/>
    </location>
</feature>
<dbReference type="EMBL" id="FOSH01000002">
    <property type="protein sequence ID" value="SFJ87167.1"/>
    <property type="molecule type" value="Genomic_DNA"/>
</dbReference>
<evidence type="ECO:0000256" key="1">
    <source>
        <dbReference type="SAM" id="Phobius"/>
    </source>
</evidence>
<keyword evidence="1" id="KW-0472">Membrane</keyword>
<dbReference type="Pfam" id="PF13116">
    <property type="entry name" value="YhdP"/>
    <property type="match status" value="1"/>
</dbReference>
<dbReference type="STRING" id="45496.SAMN04488079_102132"/>
<organism evidence="3 4">
    <name type="scientific">Methylophaga sulfidovorans</name>
    <dbReference type="NCBI Taxonomy" id="45496"/>
    <lineage>
        <taxon>Bacteria</taxon>
        <taxon>Pseudomonadati</taxon>
        <taxon>Pseudomonadota</taxon>
        <taxon>Gammaproteobacteria</taxon>
        <taxon>Thiotrichales</taxon>
        <taxon>Piscirickettsiaceae</taxon>
        <taxon>Methylophaga</taxon>
    </lineage>
</organism>
<dbReference type="RefSeq" id="WP_091711519.1">
    <property type="nucleotide sequence ID" value="NZ_FOSH01000002.1"/>
</dbReference>
<reference evidence="4" key="1">
    <citation type="submission" date="2016-10" db="EMBL/GenBank/DDBJ databases">
        <authorList>
            <person name="Varghese N."/>
            <person name="Submissions S."/>
        </authorList>
    </citation>
    <scope>NUCLEOTIDE SEQUENCE [LARGE SCALE GENOMIC DNA]</scope>
    <source>
        <strain evidence="4">DSM 11578</strain>
    </source>
</reference>
<evidence type="ECO:0000313" key="4">
    <source>
        <dbReference type="Proteomes" id="UP000198924"/>
    </source>
</evidence>
<accession>A0A1I3UZ71</accession>
<feature type="transmembrane region" description="Helical" evidence="1">
    <location>
        <begin position="12"/>
        <end position="34"/>
    </location>
</feature>
<gene>
    <name evidence="3" type="ORF">SAMN04488079_102132</name>
</gene>
<proteinExistence type="predicted"/>
<dbReference type="InterPro" id="IPR025263">
    <property type="entry name" value="YhdP_central"/>
</dbReference>
<sequence>MLKRSLHIAGRQLFYLTAISITLGLLLLITAIWLSDQVAERKDEIASWASQQSGYPVEIEEAGLYWLDLIPKLEIRQVKVLAKQGNTPIFQAGQIYMAVDVFSSIRSGELMIADASIRNAKVNVEHTADGQFQVKGYQPQSQQPLSDDNIQTVFSWLTRLKHSRLANVQVQYKDDNEPALTGQYTIEQASLRFYNQQFISEAKLALPETLGNSLELSATAQINDALDITSWQGLLHLDEVSLGKLLKKRAYRGAKLDDGLLTATLNVQKASEQALLAGLELELTDATLSSSKPDDEFTEVSLEHLTGHFQLDYADKQWQLQGKQVQIKMAGEEWPTTFFDIKQEANGELSGKASFIRLSDITSLALLMNDMPAALVNTKPAGDLQSVSFAYSEQSGLDKLAMTANGVSLLPWQDYPGANDLSFSIDKNENQGSIELDSRATAIYADTWLSDSVLFDSVKGKISWHKQSDGWTVNANALHIWNDDLNILLNGEIDQVNGITNTDLTLTLQDVVANKWRRYVPKRILPEDFEKWSADAFRQGIIRSGSIIMKGDPAAFPFESEPDRGSFDMKLNVEDVQLHYGPGWPDLMHVNGTIEGQGNNLLIQSQSGQIAGFNFNKVTTTISNLVKKNPILKVSGLLNGSTSNALAFLKNSPLKSRFGSIDDWLQAKGSSDIQLDLTVPLVDPDSAQAKGYVSFNQSQLTTKAITGLEVNKINGRLFFSNNGVSAEKITATAFDEPIIINAKTQHEKTYVDINGRAAVSTINKIWPNAVPAFISGDSDYLTGLTVSEPKPGDFELSVTVTSDLQGIQVDAPKPLGKTTSEPVRLQAVIQEKNDGLIYNLSYADWLKAALYSDKNSQISGQIMLGGQASAESFNGLQVAGEIKELNIQPWLDWQENLPKTTGPSALDNIDSLDIRLAKLQLKDQALDNLHLKGKQTNSKWRLDLSSPQIKGVVSVPEDINNATPLDVNLEYLKLNLSDDEAKNKPNKDKQSPDLWPPIKLAINSLSINNLDLGQLNLEAQTTPNQWLIKTASLTSEAMKSTATGEWQKTASGDSSHFVLNIESDDLKALLAHFNYQKVIAAKQVKVNADLSWNNDPLSFSRQSLNGKLDLSVGRGSLLEVEPGAAGRIFGLLSIAAIPRRLSLDFSDLFGGGFDFSSIKGHFQFDNGIATTDDLTMQGDSAVIEMKGPIDLVNQTYNQVVKVTPKVSSTLPIAGAVAGGPVGLGVGTAILLFDKIAGSVLDRDVINLISYSYKLTGPWNDPKLNVVNPDKQ</sequence>
<dbReference type="Proteomes" id="UP000198924">
    <property type="component" value="Unassembled WGS sequence"/>
</dbReference>
<keyword evidence="1" id="KW-0812">Transmembrane</keyword>
<keyword evidence="1" id="KW-1133">Transmembrane helix</keyword>
<evidence type="ECO:0000313" key="3">
    <source>
        <dbReference type="EMBL" id="SFJ87167.1"/>
    </source>
</evidence>
<dbReference type="OrthoDB" id="9762238at2"/>
<evidence type="ECO:0000259" key="2">
    <source>
        <dbReference type="Pfam" id="PF13116"/>
    </source>
</evidence>
<dbReference type="InterPro" id="IPR011836">
    <property type="entry name" value="YhdP"/>
</dbReference>
<dbReference type="PANTHER" id="PTHR38690">
    <property type="entry name" value="PROTEASE-RELATED"/>
    <property type="match status" value="1"/>
</dbReference>
<name>A0A1I3UZ71_9GAMM</name>
<keyword evidence="4" id="KW-1185">Reference proteome</keyword>